<evidence type="ECO:0000256" key="1">
    <source>
        <dbReference type="SAM" id="MobiDB-lite"/>
    </source>
</evidence>
<comment type="caution">
    <text evidence="2">The sequence shown here is derived from an EMBL/GenBank/DDBJ whole genome shotgun (WGS) entry which is preliminary data.</text>
</comment>
<dbReference type="HOGENOM" id="CLU_3190735_0_0_6"/>
<reference evidence="2" key="1">
    <citation type="submission" date="2013-07" db="EMBL/GenBank/DDBJ databases">
        <title>Sub-species coevolution in mutualistic symbiosis.</title>
        <authorList>
            <person name="Murfin K."/>
            <person name="Klassen J."/>
            <person name="Lee M."/>
            <person name="Forst S."/>
            <person name="Stock P."/>
            <person name="Goodrich-Blair H."/>
        </authorList>
    </citation>
    <scope>NUCLEOTIDE SEQUENCE [LARGE SCALE GENOMIC DNA]</scope>
    <source>
        <strain evidence="2">Puntauvense</strain>
    </source>
</reference>
<feature type="region of interest" description="Disordered" evidence="1">
    <location>
        <begin position="1"/>
        <end position="24"/>
    </location>
</feature>
<dbReference type="EMBL" id="CBSW010000052">
    <property type="protein sequence ID" value="CDG95622.1"/>
    <property type="molecule type" value="Genomic_DNA"/>
</dbReference>
<dbReference type="Proteomes" id="UP000028511">
    <property type="component" value="Unassembled WGS sequence"/>
</dbReference>
<gene>
    <name evidence="2" type="ORF">XBP1_1450025</name>
</gene>
<accession>A0A077NBL6</accession>
<name>A0A077NBL6_XENBV</name>
<protein>
    <submittedName>
        <fullName evidence="2">Uncharacterized protein</fullName>
    </submittedName>
</protein>
<organism evidence="2">
    <name type="scientific">Xenorhabdus bovienii str. puntauvense</name>
    <dbReference type="NCBI Taxonomy" id="1398201"/>
    <lineage>
        <taxon>Bacteria</taxon>
        <taxon>Pseudomonadati</taxon>
        <taxon>Pseudomonadota</taxon>
        <taxon>Gammaproteobacteria</taxon>
        <taxon>Enterobacterales</taxon>
        <taxon>Morganellaceae</taxon>
        <taxon>Xenorhabdus</taxon>
    </lineage>
</organism>
<dbReference type="AlphaFoldDB" id="A0A077NBL6"/>
<proteinExistence type="predicted"/>
<feature type="compositionally biased region" description="Polar residues" evidence="1">
    <location>
        <begin position="10"/>
        <end position="24"/>
    </location>
</feature>
<evidence type="ECO:0000313" key="2">
    <source>
        <dbReference type="EMBL" id="CDG95622.1"/>
    </source>
</evidence>
<sequence>MPKYEDLISKETSSPDVIVSDTNNMTKNDPDVLLLEGVKDEMFPIC</sequence>